<dbReference type="Proteomes" id="UP000821853">
    <property type="component" value="Chromosome 2"/>
</dbReference>
<comment type="caution">
    <text evidence="2">The sequence shown here is derived from an EMBL/GenBank/DDBJ whole genome shotgun (WGS) entry which is preliminary data.</text>
</comment>
<proteinExistence type="predicted"/>
<name>A0A9J6FZE9_HAELO</name>
<sequence>MSTPPASATPLGADAGTISEGVTAGKSDAKMLLEIEQTKLERAKVELEMLKLRSQGVALDSDRETQSGVAGRLNLLSNVLPHMPKMRVGNRMVRRS</sequence>
<gene>
    <name evidence="2" type="ORF">HPB48_004007</name>
</gene>
<evidence type="ECO:0000313" key="2">
    <source>
        <dbReference type="EMBL" id="KAH9367412.1"/>
    </source>
</evidence>
<feature type="region of interest" description="Disordered" evidence="1">
    <location>
        <begin position="1"/>
        <end position="20"/>
    </location>
</feature>
<evidence type="ECO:0000256" key="1">
    <source>
        <dbReference type="SAM" id="MobiDB-lite"/>
    </source>
</evidence>
<evidence type="ECO:0000313" key="3">
    <source>
        <dbReference type="Proteomes" id="UP000821853"/>
    </source>
</evidence>
<protein>
    <submittedName>
        <fullName evidence="2">Uncharacterized protein</fullName>
    </submittedName>
</protein>
<reference evidence="2 3" key="1">
    <citation type="journal article" date="2020" name="Cell">
        <title>Large-Scale Comparative Analyses of Tick Genomes Elucidate Their Genetic Diversity and Vector Capacities.</title>
        <authorList>
            <consortium name="Tick Genome and Microbiome Consortium (TIGMIC)"/>
            <person name="Jia N."/>
            <person name="Wang J."/>
            <person name="Shi W."/>
            <person name="Du L."/>
            <person name="Sun Y."/>
            <person name="Zhan W."/>
            <person name="Jiang J.F."/>
            <person name="Wang Q."/>
            <person name="Zhang B."/>
            <person name="Ji P."/>
            <person name="Bell-Sakyi L."/>
            <person name="Cui X.M."/>
            <person name="Yuan T.T."/>
            <person name="Jiang B.G."/>
            <person name="Yang W.F."/>
            <person name="Lam T.T."/>
            <person name="Chang Q.C."/>
            <person name="Ding S.J."/>
            <person name="Wang X.J."/>
            <person name="Zhu J.G."/>
            <person name="Ruan X.D."/>
            <person name="Zhao L."/>
            <person name="Wei J.T."/>
            <person name="Ye R.Z."/>
            <person name="Que T.C."/>
            <person name="Du C.H."/>
            <person name="Zhou Y.H."/>
            <person name="Cheng J.X."/>
            <person name="Dai P.F."/>
            <person name="Guo W.B."/>
            <person name="Han X.H."/>
            <person name="Huang E.J."/>
            <person name="Li L.F."/>
            <person name="Wei W."/>
            <person name="Gao Y.C."/>
            <person name="Liu J.Z."/>
            <person name="Shao H.Z."/>
            <person name="Wang X."/>
            <person name="Wang C.C."/>
            <person name="Yang T.C."/>
            <person name="Huo Q.B."/>
            <person name="Li W."/>
            <person name="Chen H.Y."/>
            <person name="Chen S.E."/>
            <person name="Zhou L.G."/>
            <person name="Ni X.B."/>
            <person name="Tian J.H."/>
            <person name="Sheng Y."/>
            <person name="Liu T."/>
            <person name="Pan Y.S."/>
            <person name="Xia L.Y."/>
            <person name="Li J."/>
            <person name="Zhao F."/>
            <person name="Cao W.C."/>
        </authorList>
    </citation>
    <scope>NUCLEOTIDE SEQUENCE [LARGE SCALE GENOMIC DNA]</scope>
    <source>
        <strain evidence="2">HaeL-2018</strain>
    </source>
</reference>
<organism evidence="2 3">
    <name type="scientific">Haemaphysalis longicornis</name>
    <name type="common">Bush tick</name>
    <dbReference type="NCBI Taxonomy" id="44386"/>
    <lineage>
        <taxon>Eukaryota</taxon>
        <taxon>Metazoa</taxon>
        <taxon>Ecdysozoa</taxon>
        <taxon>Arthropoda</taxon>
        <taxon>Chelicerata</taxon>
        <taxon>Arachnida</taxon>
        <taxon>Acari</taxon>
        <taxon>Parasitiformes</taxon>
        <taxon>Ixodida</taxon>
        <taxon>Ixodoidea</taxon>
        <taxon>Ixodidae</taxon>
        <taxon>Haemaphysalinae</taxon>
        <taxon>Haemaphysalis</taxon>
    </lineage>
</organism>
<keyword evidence="3" id="KW-1185">Reference proteome</keyword>
<dbReference type="EMBL" id="JABSTR010000004">
    <property type="protein sequence ID" value="KAH9367412.1"/>
    <property type="molecule type" value="Genomic_DNA"/>
</dbReference>
<dbReference type="AlphaFoldDB" id="A0A9J6FZE9"/>
<accession>A0A9J6FZE9</accession>
<dbReference type="VEuPathDB" id="VectorBase:HLOH_046156"/>